<dbReference type="RefSeq" id="WP_373949511.1">
    <property type="nucleotide sequence ID" value="NZ_JBHDLN010000003.1"/>
</dbReference>
<evidence type="ECO:0000313" key="3">
    <source>
        <dbReference type="Proteomes" id="UP001575622"/>
    </source>
</evidence>
<gene>
    <name evidence="2" type="ORF">ACEU3E_06620</name>
</gene>
<keyword evidence="1" id="KW-0175">Coiled coil</keyword>
<keyword evidence="3" id="KW-1185">Reference proteome</keyword>
<organism evidence="2 3">
    <name type="scientific">Paenibacillus oleatilyticus</name>
    <dbReference type="NCBI Taxonomy" id="2594886"/>
    <lineage>
        <taxon>Bacteria</taxon>
        <taxon>Bacillati</taxon>
        <taxon>Bacillota</taxon>
        <taxon>Bacilli</taxon>
        <taxon>Bacillales</taxon>
        <taxon>Paenibacillaceae</taxon>
        <taxon>Paenibacillus</taxon>
    </lineage>
</organism>
<comment type="caution">
    <text evidence="2">The sequence shown here is derived from an EMBL/GenBank/DDBJ whole genome shotgun (WGS) entry which is preliminary data.</text>
</comment>
<dbReference type="Proteomes" id="UP001575622">
    <property type="component" value="Unassembled WGS sequence"/>
</dbReference>
<feature type="coiled-coil region" evidence="1">
    <location>
        <begin position="74"/>
        <end position="101"/>
    </location>
</feature>
<reference evidence="2 3" key="1">
    <citation type="submission" date="2024-09" db="EMBL/GenBank/DDBJ databases">
        <authorList>
            <person name="Makale K.P.P."/>
            <person name="Makhzoum A."/>
            <person name="Rantong G."/>
            <person name="Rahube T.O."/>
        </authorList>
    </citation>
    <scope>NUCLEOTIDE SEQUENCE [LARGE SCALE GENOMIC DNA]</scope>
    <source>
        <strain evidence="2 3">KM_D13</strain>
    </source>
</reference>
<dbReference type="EMBL" id="JBHDLN010000003">
    <property type="protein sequence ID" value="MFB0841835.1"/>
    <property type="molecule type" value="Genomic_DNA"/>
</dbReference>
<sequence>MDRQSIISKLLALPAKIAAEEDNVLQAHANLIEAKGILQQKEDSLLLGNIIDGKNAEIRAAQMREYTEDERKHLIEAELSLKNAVARLERYRDEFRALRSVAELLKGVA</sequence>
<evidence type="ECO:0000313" key="2">
    <source>
        <dbReference type="EMBL" id="MFB0841835.1"/>
    </source>
</evidence>
<protein>
    <submittedName>
        <fullName evidence="2">Uncharacterized protein</fullName>
    </submittedName>
</protein>
<name>A0ABV4UVZ3_9BACL</name>
<evidence type="ECO:0000256" key="1">
    <source>
        <dbReference type="SAM" id="Coils"/>
    </source>
</evidence>
<accession>A0ABV4UVZ3</accession>
<proteinExistence type="predicted"/>